<proteinExistence type="inferred from homology"/>
<keyword evidence="6" id="KW-0808">Transferase</keyword>
<organism evidence="8">
    <name type="scientific">marine sediment metagenome</name>
    <dbReference type="NCBI Taxonomy" id="412755"/>
    <lineage>
        <taxon>unclassified sequences</taxon>
        <taxon>metagenomes</taxon>
        <taxon>ecological metagenomes</taxon>
    </lineage>
</organism>
<dbReference type="FunFam" id="3.40.50.150:FF:000010">
    <property type="entry name" value="Protein-L-isoaspartate O-methyltransferase"/>
    <property type="match status" value="1"/>
</dbReference>
<dbReference type="EC" id="2.1.1.77" evidence="3"/>
<comment type="subcellular location">
    <subcellularLocation>
        <location evidence="1">Cytoplasm</location>
    </subcellularLocation>
</comment>
<evidence type="ECO:0000256" key="1">
    <source>
        <dbReference type="ARBA" id="ARBA00004496"/>
    </source>
</evidence>
<protein>
    <recommendedName>
        <fullName evidence="3">protein-L-isoaspartate(D-aspartate) O-methyltransferase</fullName>
        <ecNumber evidence="3">2.1.1.77</ecNumber>
    </recommendedName>
</protein>
<evidence type="ECO:0000256" key="3">
    <source>
        <dbReference type="ARBA" id="ARBA00011890"/>
    </source>
</evidence>
<accession>X1EEG3</accession>
<evidence type="ECO:0000256" key="5">
    <source>
        <dbReference type="ARBA" id="ARBA00022603"/>
    </source>
</evidence>
<dbReference type="NCBIfam" id="TIGR00080">
    <property type="entry name" value="pimt"/>
    <property type="match status" value="1"/>
</dbReference>
<comment type="caution">
    <text evidence="8">The sequence shown here is derived from an EMBL/GenBank/DDBJ whole genome shotgun (WGS) entry which is preliminary data.</text>
</comment>
<dbReference type="Gene3D" id="3.40.50.150">
    <property type="entry name" value="Vaccinia Virus protein VP39"/>
    <property type="match status" value="1"/>
</dbReference>
<keyword evidence="5" id="KW-0489">Methyltransferase</keyword>
<dbReference type="NCBIfam" id="NF001453">
    <property type="entry name" value="PRK00312.1"/>
    <property type="match status" value="1"/>
</dbReference>
<dbReference type="PANTHER" id="PTHR11579">
    <property type="entry name" value="PROTEIN-L-ISOASPARTATE O-METHYLTRANSFERASE"/>
    <property type="match status" value="1"/>
</dbReference>
<dbReference type="InterPro" id="IPR029063">
    <property type="entry name" value="SAM-dependent_MTases_sf"/>
</dbReference>
<dbReference type="EMBL" id="BARU01001377">
    <property type="protein sequence ID" value="GAH30977.1"/>
    <property type="molecule type" value="Genomic_DNA"/>
</dbReference>
<dbReference type="AlphaFoldDB" id="X1EEG3"/>
<dbReference type="GO" id="GO:0005737">
    <property type="term" value="C:cytoplasm"/>
    <property type="evidence" value="ECO:0007669"/>
    <property type="project" value="UniProtKB-SubCell"/>
</dbReference>
<evidence type="ECO:0000256" key="7">
    <source>
        <dbReference type="ARBA" id="ARBA00022691"/>
    </source>
</evidence>
<evidence type="ECO:0000313" key="8">
    <source>
        <dbReference type="EMBL" id="GAH30977.1"/>
    </source>
</evidence>
<evidence type="ECO:0000256" key="4">
    <source>
        <dbReference type="ARBA" id="ARBA00022490"/>
    </source>
</evidence>
<dbReference type="PANTHER" id="PTHR11579:SF0">
    <property type="entry name" value="PROTEIN-L-ISOASPARTATE(D-ASPARTATE) O-METHYLTRANSFERASE"/>
    <property type="match status" value="1"/>
</dbReference>
<gene>
    <name evidence="8" type="ORF">S03H2_03665</name>
</gene>
<dbReference type="CDD" id="cd02440">
    <property type="entry name" value="AdoMet_MTases"/>
    <property type="match status" value="1"/>
</dbReference>
<evidence type="ECO:0000256" key="6">
    <source>
        <dbReference type="ARBA" id="ARBA00022679"/>
    </source>
</evidence>
<keyword evidence="7" id="KW-0949">S-adenosyl-L-methionine</keyword>
<evidence type="ECO:0000256" key="2">
    <source>
        <dbReference type="ARBA" id="ARBA00005369"/>
    </source>
</evidence>
<name>X1EEG3_9ZZZZ</name>
<keyword evidence="4" id="KW-0963">Cytoplasm</keyword>
<dbReference type="Pfam" id="PF01135">
    <property type="entry name" value="PCMT"/>
    <property type="match status" value="1"/>
</dbReference>
<dbReference type="SUPFAM" id="SSF53335">
    <property type="entry name" value="S-adenosyl-L-methionine-dependent methyltransferases"/>
    <property type="match status" value="1"/>
</dbReference>
<sequence>MDYQKLRQGMVKDQLIARGISDERVLAVFYKVEREKFVPSDLRKDAYGDFPLSIGEGQTISQPYMVALMTQSLELKGCERVLEIGTGSGYQTAILAELSEEVYSVERIKSLAQKAESLLKKLGYSKVKTFVSDGTMGWEEFSPYDRILVTAGAKQVPQPLVNQLKDEGIMVIPVGSVYSQELRVIRKKKGRVRSTTVERCIFVPLIGKYGWSENVGAE</sequence>
<dbReference type="HAMAP" id="MF_00090">
    <property type="entry name" value="PIMT"/>
    <property type="match status" value="1"/>
</dbReference>
<reference evidence="8" key="1">
    <citation type="journal article" date="2014" name="Front. Microbiol.">
        <title>High frequency of phylogenetically diverse reductive dehalogenase-homologous genes in deep subseafloor sedimentary metagenomes.</title>
        <authorList>
            <person name="Kawai M."/>
            <person name="Futagami T."/>
            <person name="Toyoda A."/>
            <person name="Takaki Y."/>
            <person name="Nishi S."/>
            <person name="Hori S."/>
            <person name="Arai W."/>
            <person name="Tsubouchi T."/>
            <person name="Morono Y."/>
            <person name="Uchiyama I."/>
            <person name="Ito T."/>
            <person name="Fujiyama A."/>
            <person name="Inagaki F."/>
            <person name="Takami H."/>
        </authorList>
    </citation>
    <scope>NUCLEOTIDE SEQUENCE</scope>
    <source>
        <strain evidence="8">Expedition CK06-06</strain>
    </source>
</reference>
<dbReference type="GO" id="GO:0004719">
    <property type="term" value="F:protein-L-isoaspartate (D-aspartate) O-methyltransferase activity"/>
    <property type="evidence" value="ECO:0007669"/>
    <property type="project" value="UniProtKB-EC"/>
</dbReference>
<dbReference type="PROSITE" id="PS01279">
    <property type="entry name" value="PCMT"/>
    <property type="match status" value="1"/>
</dbReference>
<dbReference type="InterPro" id="IPR000682">
    <property type="entry name" value="PCMT"/>
</dbReference>
<dbReference type="GO" id="GO:0032259">
    <property type="term" value="P:methylation"/>
    <property type="evidence" value="ECO:0007669"/>
    <property type="project" value="UniProtKB-KW"/>
</dbReference>
<comment type="similarity">
    <text evidence="2">Belongs to the methyltransferase superfamily. L-isoaspartyl/D-aspartyl protein methyltransferase family.</text>
</comment>